<dbReference type="SUPFAM" id="SSF56601">
    <property type="entry name" value="beta-lactamase/transpeptidase-like"/>
    <property type="match status" value="1"/>
</dbReference>
<evidence type="ECO:0000256" key="10">
    <source>
        <dbReference type="ARBA" id="ARBA00022984"/>
    </source>
</evidence>
<feature type="region of interest" description="Disordered" evidence="14">
    <location>
        <begin position="618"/>
        <end position="644"/>
    </location>
</feature>
<evidence type="ECO:0000256" key="13">
    <source>
        <dbReference type="ARBA" id="ARBA00023316"/>
    </source>
</evidence>
<evidence type="ECO:0000256" key="1">
    <source>
        <dbReference type="ARBA" id="ARBA00004167"/>
    </source>
</evidence>
<keyword evidence="6" id="KW-0645">Protease</keyword>
<dbReference type="InterPro" id="IPR017790">
    <property type="entry name" value="Penicillin-binding_protein_2"/>
</dbReference>
<feature type="domain" description="Penicillin-binding protein dimerisation" evidence="17">
    <location>
        <begin position="51"/>
        <end position="212"/>
    </location>
</feature>
<dbReference type="SUPFAM" id="SSF56519">
    <property type="entry name" value="Penicillin binding protein dimerisation domain"/>
    <property type="match status" value="1"/>
</dbReference>
<dbReference type="EC" id="3.4.16.4" evidence="18"/>
<gene>
    <name evidence="18" type="primary">mrdA</name>
    <name evidence="18" type="ORF">VRU49_06720</name>
</gene>
<keyword evidence="3" id="KW-1003">Cell membrane</keyword>
<sequence length="644" mass="72477">MNNLFNRKYIIQGLILLTSLILLGQLFYIQIYSDKYFVSANSNVLRKIYMYPARGVILDRNNKVLVQNEPVYDLMVIPNDVKNIDTLALCSILDISKEDFIKQMHRAKMKSNYRPTPFLKQLSVNTYAALMERLFLYPGFMVQPRSIRVYPDSVGAHMLGYVREVDTTDIRKSDGFYRPGDEIGRTGIERSYETILRGQRGVKNMLYDAKNMPQGSYQNGEFDTAAVNGERLISSVDIRLQKLGEQLMQNKVGSIVAIEPSTGEVLAFVSSPGYNPNKLVGKNWGNYYMELMGTHSPHNIRPIQGKYSPGSAFKPLDALIALQNGVINPSTTFYCPHYYKAGNHIVKCEHYDGNIALSMALARSCNTYFCYIFEKMLTKDGFKNQRQAYEKWQEQVRKFGVGDTLGIDIPFERTGKLLKKEDYDKMHKSRWGYTTVISLAIGQGEVSTTPLQMANIMAIIANRGYYIKPHLVKAVGDKKLIRKKYTDKHYVGIDKQHFESVIAGMDDAVNKPWGTAIQSRIPGIPMVGKTGTVQNSRGKNHSVFIGFAPRDNPKIAVAVVVENGGYGGTYAAPMASFMTELYLRDSISAYKIPQLENMKAKNLMPDVFVKIPAKPKTVDTPTNKQAIAPATAQTKNKKPNLTAR</sequence>
<dbReference type="InterPro" id="IPR012338">
    <property type="entry name" value="Beta-lactam/transpept-like"/>
</dbReference>
<evidence type="ECO:0000256" key="15">
    <source>
        <dbReference type="SAM" id="Phobius"/>
    </source>
</evidence>
<evidence type="ECO:0000256" key="3">
    <source>
        <dbReference type="ARBA" id="ARBA00022475"/>
    </source>
</evidence>
<dbReference type="NCBIfam" id="TIGR03423">
    <property type="entry name" value="pbp2_mrdA"/>
    <property type="match status" value="1"/>
</dbReference>
<evidence type="ECO:0000256" key="2">
    <source>
        <dbReference type="ARBA" id="ARBA00004236"/>
    </source>
</evidence>
<keyword evidence="10" id="KW-0573">Peptidoglycan synthesis</keyword>
<organism evidence="18 19">
    <name type="scientific">Pedobacter flavus</name>
    <dbReference type="NCBI Taxonomy" id="3113906"/>
    <lineage>
        <taxon>Bacteria</taxon>
        <taxon>Pseudomonadati</taxon>
        <taxon>Bacteroidota</taxon>
        <taxon>Sphingobacteriia</taxon>
        <taxon>Sphingobacteriales</taxon>
        <taxon>Sphingobacteriaceae</taxon>
        <taxon>Pedobacter</taxon>
    </lineage>
</organism>
<evidence type="ECO:0000256" key="14">
    <source>
        <dbReference type="SAM" id="MobiDB-lite"/>
    </source>
</evidence>
<dbReference type="Pfam" id="PF00905">
    <property type="entry name" value="Transpeptidase"/>
    <property type="match status" value="1"/>
</dbReference>
<dbReference type="Pfam" id="PF03717">
    <property type="entry name" value="PBP_dimer"/>
    <property type="match status" value="1"/>
</dbReference>
<keyword evidence="11 15" id="KW-1133">Transmembrane helix</keyword>
<proteinExistence type="predicted"/>
<evidence type="ECO:0000256" key="9">
    <source>
        <dbReference type="ARBA" id="ARBA00022960"/>
    </source>
</evidence>
<dbReference type="EMBL" id="JAZDQU010000002">
    <property type="protein sequence ID" value="MEE1885113.1"/>
    <property type="molecule type" value="Genomic_DNA"/>
</dbReference>
<dbReference type="Gene3D" id="3.40.710.10">
    <property type="entry name" value="DD-peptidase/beta-lactamase superfamily"/>
    <property type="match status" value="1"/>
</dbReference>
<keyword evidence="19" id="KW-1185">Reference proteome</keyword>
<feature type="transmembrane region" description="Helical" evidence="15">
    <location>
        <begin position="9"/>
        <end position="29"/>
    </location>
</feature>
<dbReference type="InterPro" id="IPR050515">
    <property type="entry name" value="Beta-lactam/transpept"/>
</dbReference>
<feature type="domain" description="Penicillin-binding protein transpeptidase" evidence="16">
    <location>
        <begin position="253"/>
        <end position="575"/>
    </location>
</feature>
<evidence type="ECO:0000256" key="7">
    <source>
        <dbReference type="ARBA" id="ARBA00022692"/>
    </source>
</evidence>
<keyword evidence="4" id="KW-0997">Cell inner membrane</keyword>
<dbReference type="InterPro" id="IPR036138">
    <property type="entry name" value="PBP_dimer_sf"/>
</dbReference>
<evidence type="ECO:0000259" key="17">
    <source>
        <dbReference type="Pfam" id="PF03717"/>
    </source>
</evidence>
<evidence type="ECO:0000313" key="19">
    <source>
        <dbReference type="Proteomes" id="UP001337681"/>
    </source>
</evidence>
<evidence type="ECO:0000256" key="6">
    <source>
        <dbReference type="ARBA" id="ARBA00022670"/>
    </source>
</evidence>
<name>A0ABU7H257_9SPHI</name>
<evidence type="ECO:0000256" key="4">
    <source>
        <dbReference type="ARBA" id="ARBA00022519"/>
    </source>
</evidence>
<reference evidence="18 19" key="1">
    <citation type="submission" date="2024-01" db="EMBL/GenBank/DDBJ databases">
        <title>Pedobacter sp. nov., isolated from oil-contaminated soil.</title>
        <authorList>
            <person name="Le N.T.T."/>
        </authorList>
    </citation>
    <scope>NUCLEOTIDE SEQUENCE [LARGE SCALE GENOMIC DNA]</scope>
    <source>
        <strain evidence="18 19">VNH31</strain>
    </source>
</reference>
<dbReference type="InterPro" id="IPR005311">
    <property type="entry name" value="PBP_dimer"/>
</dbReference>
<keyword evidence="7 15" id="KW-0812">Transmembrane</keyword>
<dbReference type="RefSeq" id="WP_330146016.1">
    <property type="nucleotide sequence ID" value="NZ_JAZDQU010000002.1"/>
</dbReference>
<keyword evidence="13" id="KW-0961">Cell wall biogenesis/degradation</keyword>
<evidence type="ECO:0000259" key="16">
    <source>
        <dbReference type="Pfam" id="PF00905"/>
    </source>
</evidence>
<dbReference type="Gene3D" id="3.30.1390.30">
    <property type="entry name" value="Penicillin-binding protein 2a, domain 3"/>
    <property type="match status" value="1"/>
</dbReference>
<comment type="caution">
    <text evidence="18">The sequence shown here is derived from an EMBL/GenBank/DDBJ whole genome shotgun (WGS) entry which is preliminary data.</text>
</comment>
<protein>
    <submittedName>
        <fullName evidence="18">Penicillin-binding protein 2</fullName>
        <ecNumber evidence="18">3.4.16.4</ecNumber>
    </submittedName>
</protein>
<evidence type="ECO:0000256" key="8">
    <source>
        <dbReference type="ARBA" id="ARBA00022801"/>
    </source>
</evidence>
<dbReference type="Proteomes" id="UP001337681">
    <property type="component" value="Unassembled WGS sequence"/>
</dbReference>
<evidence type="ECO:0000313" key="18">
    <source>
        <dbReference type="EMBL" id="MEE1885113.1"/>
    </source>
</evidence>
<keyword evidence="5 18" id="KW-0121">Carboxypeptidase</keyword>
<dbReference type="PANTHER" id="PTHR30627">
    <property type="entry name" value="PEPTIDOGLYCAN D,D-TRANSPEPTIDASE"/>
    <property type="match status" value="1"/>
</dbReference>
<evidence type="ECO:0000256" key="11">
    <source>
        <dbReference type="ARBA" id="ARBA00022989"/>
    </source>
</evidence>
<dbReference type="GO" id="GO:0009002">
    <property type="term" value="F:serine-type D-Ala-D-Ala carboxypeptidase activity"/>
    <property type="evidence" value="ECO:0007669"/>
    <property type="project" value="UniProtKB-EC"/>
</dbReference>
<dbReference type="PANTHER" id="PTHR30627:SF2">
    <property type="entry name" value="PEPTIDOGLYCAN D,D-TRANSPEPTIDASE MRDA"/>
    <property type="match status" value="1"/>
</dbReference>
<evidence type="ECO:0000256" key="5">
    <source>
        <dbReference type="ARBA" id="ARBA00022645"/>
    </source>
</evidence>
<keyword evidence="9" id="KW-0133">Cell shape</keyword>
<keyword evidence="8 18" id="KW-0378">Hydrolase</keyword>
<dbReference type="Gene3D" id="3.90.1310.10">
    <property type="entry name" value="Penicillin-binding protein 2a (Domain 2)"/>
    <property type="match status" value="1"/>
</dbReference>
<evidence type="ECO:0000256" key="12">
    <source>
        <dbReference type="ARBA" id="ARBA00023136"/>
    </source>
</evidence>
<comment type="subcellular location">
    <subcellularLocation>
        <location evidence="2">Cell membrane</location>
    </subcellularLocation>
    <subcellularLocation>
        <location evidence="1">Membrane</location>
        <topology evidence="1">Single-pass membrane protein</topology>
    </subcellularLocation>
</comment>
<dbReference type="InterPro" id="IPR001460">
    <property type="entry name" value="PCN-bd_Tpept"/>
</dbReference>
<keyword evidence="12 15" id="KW-0472">Membrane</keyword>
<accession>A0ABU7H257</accession>